<accession>A0A450ZG20</accession>
<protein>
    <submittedName>
        <fullName evidence="1">Uncharacterized protein</fullName>
    </submittedName>
</protein>
<gene>
    <name evidence="2" type="ORF">BECKTUN1418E_GA0071001_101511</name>
    <name evidence="1" type="ORF">BECKTUN1418F_GA0071002_101311</name>
</gene>
<reference evidence="1" key="1">
    <citation type="submission" date="2019-02" db="EMBL/GenBank/DDBJ databases">
        <authorList>
            <person name="Gruber-Vodicka R. H."/>
            <person name="Seah K. B. B."/>
        </authorList>
    </citation>
    <scope>NUCLEOTIDE SEQUENCE</scope>
    <source>
        <strain evidence="2">BECK_BY2</strain>
        <strain evidence="1">BECK_BY3</strain>
    </source>
</reference>
<dbReference type="EMBL" id="CAADFY010000013">
    <property type="protein sequence ID" value="VFK52753.1"/>
    <property type="molecule type" value="Genomic_DNA"/>
</dbReference>
<evidence type="ECO:0000313" key="1">
    <source>
        <dbReference type="EMBL" id="VFK52753.1"/>
    </source>
</evidence>
<organism evidence="1">
    <name type="scientific">Candidatus Kentrum sp. TUN</name>
    <dbReference type="NCBI Taxonomy" id="2126343"/>
    <lineage>
        <taxon>Bacteria</taxon>
        <taxon>Pseudomonadati</taxon>
        <taxon>Pseudomonadota</taxon>
        <taxon>Gammaproteobacteria</taxon>
        <taxon>Candidatus Kentrum</taxon>
    </lineage>
</organism>
<proteinExistence type="predicted"/>
<dbReference type="AlphaFoldDB" id="A0A450ZG20"/>
<evidence type="ECO:0000313" key="2">
    <source>
        <dbReference type="EMBL" id="VFK53346.1"/>
    </source>
</evidence>
<name>A0A450ZG20_9GAMM</name>
<dbReference type="EMBL" id="CAADFV010000015">
    <property type="protein sequence ID" value="VFK53346.1"/>
    <property type="molecule type" value="Genomic_DNA"/>
</dbReference>
<sequence>MGTASLRREVGGSGGSESDWLIFGWGGKPELILVPTRLRGNEGLSRMGSHAGGERGK</sequence>